<sequence length="147" mass="16330">MSPVNFEVVVEGDALDFSPVANRAIDKAFELMATEVWGNIAREAPTDEGRLGGSFELVREGSRQWRVFTNALYATFVHDGTGIHGPVGRRIVPKRASVLVYRWMGKTWFSKSVAGQKPNPFADRAIAQAETRAEDFAKLAIRQVFDS</sequence>
<comment type="caution">
    <text evidence="1">The sequence shown here is derived from an EMBL/GenBank/DDBJ whole genome shotgun (WGS) entry which is preliminary data.</text>
</comment>
<dbReference type="EMBL" id="LAZR01003214">
    <property type="protein sequence ID" value="KKN20730.1"/>
    <property type="molecule type" value="Genomic_DNA"/>
</dbReference>
<protein>
    <recommendedName>
        <fullName evidence="2">HK97 gp10 family phage protein</fullName>
    </recommendedName>
</protein>
<reference evidence="1" key="1">
    <citation type="journal article" date="2015" name="Nature">
        <title>Complex archaea that bridge the gap between prokaryotes and eukaryotes.</title>
        <authorList>
            <person name="Spang A."/>
            <person name="Saw J.H."/>
            <person name="Jorgensen S.L."/>
            <person name="Zaremba-Niedzwiedzka K."/>
            <person name="Martijn J."/>
            <person name="Lind A.E."/>
            <person name="van Eijk R."/>
            <person name="Schleper C."/>
            <person name="Guy L."/>
            <person name="Ettema T.J."/>
        </authorList>
    </citation>
    <scope>NUCLEOTIDE SEQUENCE</scope>
</reference>
<accession>A0A0F9NMK4</accession>
<dbReference type="AlphaFoldDB" id="A0A0F9NMK4"/>
<proteinExistence type="predicted"/>
<evidence type="ECO:0008006" key="2">
    <source>
        <dbReference type="Google" id="ProtNLM"/>
    </source>
</evidence>
<organism evidence="1">
    <name type="scientific">marine sediment metagenome</name>
    <dbReference type="NCBI Taxonomy" id="412755"/>
    <lineage>
        <taxon>unclassified sequences</taxon>
        <taxon>metagenomes</taxon>
        <taxon>ecological metagenomes</taxon>
    </lineage>
</organism>
<gene>
    <name evidence="1" type="ORF">LCGC14_0932500</name>
</gene>
<evidence type="ECO:0000313" key="1">
    <source>
        <dbReference type="EMBL" id="KKN20730.1"/>
    </source>
</evidence>
<name>A0A0F9NMK4_9ZZZZ</name>